<reference evidence="1" key="1">
    <citation type="submission" date="2017-08" db="EMBL/GenBank/DDBJ databases">
        <authorList>
            <person name="Imhoff J.F."/>
            <person name="Rahn T."/>
            <person name="Kuenzel S."/>
            <person name="Neulinger S.C."/>
        </authorList>
    </citation>
    <scope>NUCLEOTIDE SEQUENCE</scope>
    <source>
        <strain evidence="1">IM 151</strain>
    </source>
</reference>
<comment type="caution">
    <text evidence="1">The sequence shown here is derived from an EMBL/GenBank/DDBJ whole genome shotgun (WGS) entry which is preliminary data.</text>
</comment>
<gene>
    <name evidence="1" type="ORF">CKO43_19395</name>
</gene>
<reference evidence="1" key="2">
    <citation type="journal article" date="2020" name="Microorganisms">
        <title>Osmotic Adaptation and Compatible Solute Biosynthesis of Phototrophic Bacteria as Revealed from Genome Analyses.</title>
        <authorList>
            <person name="Imhoff J.F."/>
            <person name="Rahn T."/>
            <person name="Kunzel S."/>
            <person name="Keller A."/>
            <person name="Neulinger S.C."/>
        </authorList>
    </citation>
    <scope>NUCLEOTIDE SEQUENCE</scope>
    <source>
        <strain evidence="1">IM 151</strain>
    </source>
</reference>
<protein>
    <submittedName>
        <fullName evidence="1">Uncharacterized protein</fullName>
    </submittedName>
</protein>
<dbReference type="Proteomes" id="UP001041814">
    <property type="component" value="Unassembled WGS sequence"/>
</dbReference>
<evidence type="ECO:0000313" key="2">
    <source>
        <dbReference type="Proteomes" id="UP001041814"/>
    </source>
</evidence>
<sequence length="232" mass="24235">MVTLTPSPGNNSFRCENIQNGATGLFLYNSAGNDHDITVNVFTTNMQAPKTVVVPGTTGNQGLATIVAINGASTNTVTLSMSPSTPSNTQVQAFLGSVAFPMGGGGISNTHLPENGQVMTFSKFSRFYDVPASTWYSLTIQSNVTQFMCAQFGPGGNAMAIYCVNPGPNPAANVVQSDDTNPVPVRLILPATGQPPQKIVTNLFGNGLQTVWINADSIQDSASASIALMKLS</sequence>
<name>A0ABS1E1X3_RUBGE</name>
<accession>A0ABS1E1X3</accession>
<proteinExistence type="predicted"/>
<evidence type="ECO:0000313" key="1">
    <source>
        <dbReference type="EMBL" id="MBK1714930.1"/>
    </source>
</evidence>
<keyword evidence="2" id="KW-1185">Reference proteome</keyword>
<dbReference type="EMBL" id="NRRU01000087">
    <property type="protein sequence ID" value="MBK1714930.1"/>
    <property type="molecule type" value="Genomic_DNA"/>
</dbReference>
<organism evidence="1 2">
    <name type="scientific">Rubrivivax gelatinosus</name>
    <name type="common">Rhodocyclus gelatinosus</name>
    <name type="synonym">Rhodopseudomonas gelatinosa</name>
    <dbReference type="NCBI Taxonomy" id="28068"/>
    <lineage>
        <taxon>Bacteria</taxon>
        <taxon>Pseudomonadati</taxon>
        <taxon>Pseudomonadota</taxon>
        <taxon>Betaproteobacteria</taxon>
        <taxon>Burkholderiales</taxon>
        <taxon>Sphaerotilaceae</taxon>
        <taxon>Rubrivivax</taxon>
    </lineage>
</organism>